<proteinExistence type="predicted"/>
<accession>M2Z8G5</accession>
<protein>
    <submittedName>
        <fullName evidence="1">Transposon Tn5714 transposase</fullName>
    </submittedName>
</protein>
<name>M2Z8G5_9PSEU</name>
<dbReference type="EMBL" id="AOHO01000061">
    <property type="protein sequence ID" value="EME57138.1"/>
    <property type="molecule type" value="Genomic_DNA"/>
</dbReference>
<reference evidence="1 2" key="1">
    <citation type="journal article" date="2013" name="Genome Announc.">
        <title>Draft Genome Sequence of Amycolatopsis decaplanina Strain DSM 44594T.</title>
        <authorList>
            <person name="Kaur N."/>
            <person name="Kumar S."/>
            <person name="Bala M."/>
            <person name="Raghava G.P."/>
            <person name="Mayilraj S."/>
        </authorList>
    </citation>
    <scope>NUCLEOTIDE SEQUENCE [LARGE SCALE GENOMIC DNA]</scope>
    <source>
        <strain evidence="1 2">DSM 44594</strain>
    </source>
</reference>
<comment type="caution">
    <text evidence="1">The sequence shown here is derived from an EMBL/GenBank/DDBJ whole genome shotgun (WGS) entry which is preliminary data.</text>
</comment>
<evidence type="ECO:0000313" key="1">
    <source>
        <dbReference type="EMBL" id="EME57138.1"/>
    </source>
</evidence>
<dbReference type="PANTHER" id="PTHR30007:SF0">
    <property type="entry name" value="TRANSPOSASE"/>
    <property type="match status" value="1"/>
</dbReference>
<keyword evidence="2" id="KW-1185">Reference proteome</keyword>
<organism evidence="1 2">
    <name type="scientific">Amycolatopsis decaplanina DSM 44594</name>
    <dbReference type="NCBI Taxonomy" id="1284240"/>
    <lineage>
        <taxon>Bacteria</taxon>
        <taxon>Bacillati</taxon>
        <taxon>Actinomycetota</taxon>
        <taxon>Actinomycetes</taxon>
        <taxon>Pseudonocardiales</taxon>
        <taxon>Pseudonocardiaceae</taxon>
        <taxon>Amycolatopsis</taxon>
    </lineage>
</organism>
<evidence type="ECO:0000313" key="2">
    <source>
        <dbReference type="Proteomes" id="UP000054226"/>
    </source>
</evidence>
<dbReference type="OrthoDB" id="4559615at2"/>
<dbReference type="AlphaFoldDB" id="M2Z8G5"/>
<dbReference type="PANTHER" id="PTHR30007">
    <property type="entry name" value="PHP DOMAIN PROTEIN"/>
    <property type="match status" value="1"/>
</dbReference>
<dbReference type="PATRIC" id="fig|1284240.4.peg.4317"/>
<gene>
    <name evidence="1" type="ORF">H074_21277</name>
</gene>
<sequence>MYLVADRPTSAGCRTRRYPSDTTDSGWTLLERWVVERIFFWITQARRNVRDYERLPDHSEAFIHNSMITLMIRRLTR</sequence>
<dbReference type="Proteomes" id="UP000054226">
    <property type="component" value="Unassembled WGS sequence"/>
</dbReference>